<evidence type="ECO:0000259" key="2">
    <source>
        <dbReference type="PROSITE" id="PS51154"/>
    </source>
</evidence>
<dbReference type="OrthoDB" id="6133115at2759"/>
<feature type="compositionally biased region" description="Basic residues" evidence="1">
    <location>
        <begin position="403"/>
        <end position="423"/>
    </location>
</feature>
<dbReference type="PROSITE" id="PS51154">
    <property type="entry name" value="MACRO"/>
    <property type="match status" value="1"/>
</dbReference>
<accession>F2UTK2</accession>
<dbReference type="PANTHER" id="PTHR11106">
    <property type="entry name" value="GANGLIOSIDE INDUCED DIFFERENTIATION ASSOCIATED PROTEIN 2-RELATED"/>
    <property type="match status" value="1"/>
</dbReference>
<evidence type="ECO:0000313" key="4">
    <source>
        <dbReference type="Proteomes" id="UP000007799"/>
    </source>
</evidence>
<dbReference type="InterPro" id="IPR043472">
    <property type="entry name" value="Macro_dom-like"/>
</dbReference>
<organism evidence="4">
    <name type="scientific">Salpingoeca rosetta (strain ATCC 50818 / BSB-021)</name>
    <dbReference type="NCBI Taxonomy" id="946362"/>
    <lineage>
        <taxon>Eukaryota</taxon>
        <taxon>Choanoflagellata</taxon>
        <taxon>Craspedida</taxon>
        <taxon>Salpingoecidae</taxon>
        <taxon>Salpingoeca</taxon>
    </lineage>
</organism>
<dbReference type="SUPFAM" id="SSF52949">
    <property type="entry name" value="Macro domain-like"/>
    <property type="match status" value="1"/>
</dbReference>
<dbReference type="InParanoid" id="F2UTK2"/>
<dbReference type="InterPro" id="IPR002589">
    <property type="entry name" value="Macro_dom"/>
</dbReference>
<feature type="region of interest" description="Disordered" evidence="1">
    <location>
        <begin position="356"/>
        <end position="430"/>
    </location>
</feature>
<feature type="domain" description="Macro" evidence="2">
    <location>
        <begin position="144"/>
        <end position="335"/>
    </location>
</feature>
<protein>
    <recommendedName>
        <fullName evidence="2">Macro domain-containing protein</fullName>
    </recommendedName>
</protein>
<name>F2UTK2_SALR5</name>
<dbReference type="GeneID" id="16068021"/>
<dbReference type="SMART" id="SM00506">
    <property type="entry name" value="A1pp"/>
    <property type="match status" value="1"/>
</dbReference>
<evidence type="ECO:0000256" key="1">
    <source>
        <dbReference type="SAM" id="MobiDB-lite"/>
    </source>
</evidence>
<dbReference type="RefSeq" id="XP_004987501.1">
    <property type="nucleotide sequence ID" value="XM_004987444.1"/>
</dbReference>
<feature type="compositionally biased region" description="Low complexity" evidence="1">
    <location>
        <begin position="383"/>
        <end position="402"/>
    </location>
</feature>
<reference evidence="3" key="1">
    <citation type="submission" date="2009-08" db="EMBL/GenBank/DDBJ databases">
        <title>Annotation of Salpingoeca rosetta.</title>
        <authorList>
            <consortium name="The Broad Institute Genome Sequencing Platform"/>
            <person name="Russ C."/>
            <person name="Cuomo C."/>
            <person name="Burger G."/>
            <person name="Gray M.W."/>
            <person name="Holland P.W.H."/>
            <person name="King N."/>
            <person name="Lang F.B.F."/>
            <person name="Roger A.J."/>
            <person name="Ruiz-Trillo I."/>
            <person name="Young S.K."/>
            <person name="Zeng Q."/>
            <person name="Gargeya S."/>
            <person name="Alvarado L."/>
            <person name="Berlin A."/>
            <person name="Chapman S.B."/>
            <person name="Chen Z."/>
            <person name="Freedman E."/>
            <person name="Gellesch M."/>
            <person name="Goldberg J."/>
            <person name="Griggs A."/>
            <person name="Gujja S."/>
            <person name="Heilman E."/>
            <person name="Heiman D."/>
            <person name="Howarth C."/>
            <person name="Mehta T."/>
            <person name="Neiman D."/>
            <person name="Pearson M."/>
            <person name="Roberts A."/>
            <person name="Saif S."/>
            <person name="Shea T."/>
            <person name="Shenoy N."/>
            <person name="Sisk P."/>
            <person name="Stolte C."/>
            <person name="Sykes S."/>
            <person name="White J."/>
            <person name="Yandava C."/>
            <person name="Haas B."/>
            <person name="Nusbaum C."/>
            <person name="Birren B."/>
        </authorList>
    </citation>
    <scope>NUCLEOTIDE SEQUENCE [LARGE SCALE GENOMIC DNA]</scope>
    <source>
        <strain evidence="3">ATCC 50818</strain>
    </source>
</reference>
<gene>
    <name evidence="3" type="ORF">PTSG_11474</name>
</gene>
<keyword evidence="4" id="KW-1185">Reference proteome</keyword>
<evidence type="ECO:0000313" key="3">
    <source>
        <dbReference type="EMBL" id="EGD72975.1"/>
    </source>
</evidence>
<feature type="compositionally biased region" description="Acidic residues" evidence="1">
    <location>
        <begin position="361"/>
        <end position="378"/>
    </location>
</feature>
<dbReference type="Proteomes" id="UP000007799">
    <property type="component" value="Unassembled WGS sequence"/>
</dbReference>
<dbReference type="EMBL" id="GL833056">
    <property type="protein sequence ID" value="EGD72975.1"/>
    <property type="molecule type" value="Genomic_DNA"/>
</dbReference>
<feature type="non-terminal residue" evidence="3">
    <location>
        <position position="620"/>
    </location>
</feature>
<sequence length="620" mass="67508">MDDAVKVTLTRSLLERVVTRVNGHTVETAQALVRQKVDDISDVLSSNEDTPTSFLDLASTGVTCDDQLILHTTKREQAAAEALVEETIHRLLLDNTSLIAHVCDHQANVLNCNLDTLQRDICRPVNVTLEGALERLCRPRVYNIIRCARRVGGRRRMQIRKGSMTQDLDLQAVVNSANSRLLPNGGAALAISQACGTAYDAACAESVRAFGRLRVADDVRCTPSFSLAQSRGSRLAHVLHVVAPTHGEAPQSQLLEDMYVNILNKARDQDIRSVTMCAIACGAGGTQPSVSAEALFRAADVADPDGCFFDTIRVSIIPTDAATLQAYVDTFDRFYAASGAASHYCIEPSSPFTANVCSSHDDDDDDNDDAVDDDDDGGDGPVHGDFAGSHGSSGSSGSSSSKGSKKSNGHGARKRKQRRRRRKGGSDGGGCKFVWSRTRVPLKTAPNNVNAVVHHLIPFAPEAIPLIDSAFSAYCKRHGTPPLTMVDRVATTPPFGQLGTYKDSWQMSKEAAASLRHHPVISRHVAFYNRDAWKDARFFRFKIQHTTSTPGIFTWTYYIIDFQDMWVYQVTDPNILNLTTSSATTTNDGDDDIVLAYALHCSPFHLPSNLPTAIDMESDA</sequence>
<proteinExistence type="predicted"/>
<dbReference type="KEGG" id="sre:PTSG_11474"/>
<dbReference type="Pfam" id="PF01661">
    <property type="entry name" value="Macro"/>
    <property type="match status" value="1"/>
</dbReference>
<dbReference type="AlphaFoldDB" id="F2UTK2"/>
<dbReference type="Gene3D" id="3.40.220.10">
    <property type="entry name" value="Leucine Aminopeptidase, subunit E, domain 1"/>
    <property type="match status" value="1"/>
</dbReference>